<dbReference type="OrthoDB" id="721000at2"/>
<dbReference type="SUPFAM" id="SSF49464">
    <property type="entry name" value="Carboxypeptidase regulatory domain-like"/>
    <property type="match status" value="1"/>
</dbReference>
<feature type="domain" description="TonB-dependent receptor plug" evidence="6">
    <location>
        <begin position="198"/>
        <end position="306"/>
    </location>
</feature>
<accession>A0A4R0NAQ3</accession>
<evidence type="ECO:0000256" key="1">
    <source>
        <dbReference type="ARBA" id="ARBA00022448"/>
    </source>
</evidence>
<comment type="caution">
    <text evidence="7">The sequence shown here is derived from an EMBL/GenBank/DDBJ whole genome shotgun (WGS) entry which is preliminary data.</text>
</comment>
<protein>
    <submittedName>
        <fullName evidence="7">SusC/RagA family TonB-linked outer membrane protein</fullName>
    </submittedName>
</protein>
<name>A0A4R0NAQ3_9SPHI</name>
<dbReference type="InterPro" id="IPR037066">
    <property type="entry name" value="Plug_dom_sf"/>
</dbReference>
<keyword evidence="4" id="KW-1134">Transmembrane beta strand</keyword>
<evidence type="ECO:0000256" key="3">
    <source>
        <dbReference type="ARBA" id="ARBA00023237"/>
    </source>
</evidence>
<dbReference type="InterPro" id="IPR039426">
    <property type="entry name" value="TonB-dep_rcpt-like"/>
</dbReference>
<evidence type="ECO:0000256" key="2">
    <source>
        <dbReference type="ARBA" id="ARBA00023136"/>
    </source>
</evidence>
<dbReference type="PROSITE" id="PS52016">
    <property type="entry name" value="TONB_DEPENDENT_REC_3"/>
    <property type="match status" value="1"/>
</dbReference>
<dbReference type="InterPro" id="IPR012910">
    <property type="entry name" value="Plug_dom"/>
</dbReference>
<reference evidence="7 8" key="1">
    <citation type="submission" date="2019-02" db="EMBL/GenBank/DDBJ databases">
        <title>Pedobacter sp. RP-3-8 sp. nov., isolated from Arctic soil.</title>
        <authorList>
            <person name="Dahal R.H."/>
        </authorList>
    </citation>
    <scope>NUCLEOTIDE SEQUENCE [LARGE SCALE GENOMIC DNA]</scope>
    <source>
        <strain evidence="7 8">RP-3-8</strain>
    </source>
</reference>
<dbReference type="NCBIfam" id="TIGR04056">
    <property type="entry name" value="OMP_RagA_SusC"/>
    <property type="match status" value="1"/>
</dbReference>
<dbReference type="GO" id="GO:0009279">
    <property type="term" value="C:cell outer membrane"/>
    <property type="evidence" value="ECO:0007669"/>
    <property type="project" value="UniProtKB-SubCell"/>
</dbReference>
<evidence type="ECO:0000259" key="6">
    <source>
        <dbReference type="Pfam" id="PF07715"/>
    </source>
</evidence>
<keyword evidence="4" id="KW-0812">Transmembrane</keyword>
<comment type="similarity">
    <text evidence="4">Belongs to the TonB-dependent receptor family.</text>
</comment>
<sequence>MVQVSAAGYGQRVTLSHKKASLGKLFREIHNQTGYDFLYDAKKISEKAPVDINVTDRKLEEVLDLCFKGQNLEYSIEDKAVIIREIKNSAKKLIPLNIDNRPANLQITISGSVRDTLGKGLPGVSIKIKGTSRGASTDPDGKFSIVVPGPESILVVSYVGFITREITVRDAKILDIVLKENSDALDEIAVVAFGTQKKSSMVSSITTINPKELKVPSSNLTTALAGRLSGVIAYQRSGEPGRDNADFFIRGVTTFGYKRDPLILINGVETTAQELARLQVDDIAAFSILKDATATALYGARGANGVVQVTTKEGVQGSAVISFRVENSFSSNTKDIELADPVTFMKAANEANLTRDPLSGYAYSLEKIDGTISGENPLLYPVTDWRKMLIKDVTANQRYNLSVSGGGAIARYYISGAINQDNGNLKVDKTANFNNNINLKSYQLRSNVNINVTKTTEIIARLAGSFDDYTGPVDGGEATYKKIMRSNQVLFPAFYPASMMPSTKHILFGNASRGDASSGASYSNPYADLVKGYKDSSKSLLEAQFELKQNLDFVTPGFSASGMFNTSRYSYFDVNRFYNPYFYNISYYAPQTNQYTLSLLNEANNPTEYLNYNEGGKEISTTLYLQANLMYTRQFAGKHDLSGLLVFQRRQQLLANQGTLQKSLPYRNQGLSGRFTYGYDNRYLLEMTFGYNGSERFDRSHRYGFFPAIGGGWIVSNEKFWTGIKEVVQKLKLKGTYGLVGNDAIGDANDRFFYLSELNTSDGGKAYTFGENYDYTKNGFTINRYENRDISWEKAYKTNIGIEVGFLRGFEFQADYFSETRENILMDRASIPASVGLAVNPRANVGRAKANGLDMSLDYNKSFNNSLWLQMRGNFTYAHSEYLQYEEPAYNEKYLLHVGQPIDQIFGLLAERLFVDQYDVNNSPRQTYGEYGPGDIKYRDMNGDGQITDLDKVPIGFPRVPEIIYGFGFSTGYKGFDLSAFFQGSARSTFWLDGSNTSPFQNDIPLLKAYADDHWSEQNRNLYALWPRFDPKYNGNNLSQYSTWFMRNGAFLRLKTLELGYSLSKGVSKKLFLSSARFYASGNNLFLLSGFKMWDIEMGGNGLGYPVQKVFNFGVQVKF</sequence>
<keyword evidence="8" id="KW-1185">Reference proteome</keyword>
<evidence type="ECO:0000259" key="5">
    <source>
        <dbReference type="Pfam" id="PF07660"/>
    </source>
</evidence>
<dbReference type="NCBIfam" id="TIGR04057">
    <property type="entry name" value="SusC_RagA_signa"/>
    <property type="match status" value="1"/>
</dbReference>
<dbReference type="InterPro" id="IPR008969">
    <property type="entry name" value="CarboxyPept-like_regulatory"/>
</dbReference>
<comment type="subcellular location">
    <subcellularLocation>
        <location evidence="4">Cell outer membrane</location>
        <topology evidence="4">Multi-pass membrane protein</topology>
    </subcellularLocation>
</comment>
<dbReference type="FunFam" id="2.170.130.10:FF:000003">
    <property type="entry name" value="SusC/RagA family TonB-linked outer membrane protein"/>
    <property type="match status" value="1"/>
</dbReference>
<dbReference type="InterPro" id="IPR023996">
    <property type="entry name" value="TonB-dep_OMP_SusC/RagA"/>
</dbReference>
<keyword evidence="2 4" id="KW-0472">Membrane</keyword>
<keyword evidence="3 4" id="KW-0998">Cell outer membrane</keyword>
<dbReference type="Proteomes" id="UP000291117">
    <property type="component" value="Unassembled WGS sequence"/>
</dbReference>
<dbReference type="SUPFAM" id="SSF56935">
    <property type="entry name" value="Porins"/>
    <property type="match status" value="1"/>
</dbReference>
<dbReference type="Gene3D" id="2.60.40.1120">
    <property type="entry name" value="Carboxypeptidase-like, regulatory domain"/>
    <property type="match status" value="1"/>
</dbReference>
<feature type="domain" description="Secretin/TonB short N-terminal" evidence="5">
    <location>
        <begin position="35"/>
        <end position="84"/>
    </location>
</feature>
<dbReference type="Gene3D" id="2.170.130.10">
    <property type="entry name" value="TonB-dependent receptor, plug domain"/>
    <property type="match status" value="1"/>
</dbReference>
<dbReference type="AlphaFoldDB" id="A0A4R0NAQ3"/>
<dbReference type="Pfam" id="PF13715">
    <property type="entry name" value="CarbopepD_reg_2"/>
    <property type="match status" value="1"/>
</dbReference>
<proteinExistence type="inferred from homology"/>
<keyword evidence="1 4" id="KW-0813">Transport</keyword>
<dbReference type="EMBL" id="SJSM01000004">
    <property type="protein sequence ID" value="TCC97320.1"/>
    <property type="molecule type" value="Genomic_DNA"/>
</dbReference>
<dbReference type="Pfam" id="PF07660">
    <property type="entry name" value="STN"/>
    <property type="match status" value="1"/>
</dbReference>
<organism evidence="7 8">
    <name type="scientific">Pedobacter hiemivivus</name>
    <dbReference type="NCBI Taxonomy" id="2530454"/>
    <lineage>
        <taxon>Bacteria</taxon>
        <taxon>Pseudomonadati</taxon>
        <taxon>Bacteroidota</taxon>
        <taxon>Sphingobacteriia</taxon>
        <taxon>Sphingobacteriales</taxon>
        <taxon>Sphingobacteriaceae</taxon>
        <taxon>Pedobacter</taxon>
    </lineage>
</organism>
<dbReference type="InterPro" id="IPR023997">
    <property type="entry name" value="TonB-dep_OMP_SusC/RagA_CS"/>
</dbReference>
<evidence type="ECO:0000313" key="7">
    <source>
        <dbReference type="EMBL" id="TCC97320.1"/>
    </source>
</evidence>
<dbReference type="Pfam" id="PF07715">
    <property type="entry name" value="Plug"/>
    <property type="match status" value="1"/>
</dbReference>
<dbReference type="InterPro" id="IPR011662">
    <property type="entry name" value="Secretin/TonB_short_N"/>
</dbReference>
<evidence type="ECO:0000313" key="8">
    <source>
        <dbReference type="Proteomes" id="UP000291117"/>
    </source>
</evidence>
<gene>
    <name evidence="7" type="ORF">EZ444_09965</name>
</gene>
<evidence type="ECO:0000256" key="4">
    <source>
        <dbReference type="PROSITE-ProRule" id="PRU01360"/>
    </source>
</evidence>